<dbReference type="EMBL" id="FMHV01000002">
    <property type="protein sequence ID" value="SCL35762.1"/>
    <property type="molecule type" value="Genomic_DNA"/>
</dbReference>
<name>A0A1C6T2G8_9ACTN</name>
<gene>
    <name evidence="1" type="ORF">GA0070624_5348</name>
</gene>
<dbReference type="STRING" id="568872.GA0070624_5348"/>
<sequence>MTMAWLALALYLLGLLLAFGWRTVSQWRRTGDTGVRLDAEAAGTLR</sequence>
<evidence type="ECO:0000313" key="1">
    <source>
        <dbReference type="EMBL" id="SCL35762.1"/>
    </source>
</evidence>
<reference evidence="2" key="1">
    <citation type="submission" date="2016-06" db="EMBL/GenBank/DDBJ databases">
        <authorList>
            <person name="Varghese N."/>
            <person name="Submissions Spin"/>
        </authorList>
    </citation>
    <scope>NUCLEOTIDE SEQUENCE [LARGE SCALE GENOMIC DNA]</scope>
    <source>
        <strain evidence="2">DSM 45431</strain>
    </source>
</reference>
<keyword evidence="2" id="KW-1185">Reference proteome</keyword>
<evidence type="ECO:0000313" key="2">
    <source>
        <dbReference type="Proteomes" id="UP000199413"/>
    </source>
</evidence>
<dbReference type="AlphaFoldDB" id="A0A1C6T2G8"/>
<protein>
    <submittedName>
        <fullName evidence="1">Uncharacterized protein</fullName>
    </submittedName>
</protein>
<accession>A0A1C6T2G8</accession>
<dbReference type="Proteomes" id="UP000199413">
    <property type="component" value="Unassembled WGS sequence"/>
</dbReference>
<organism evidence="1 2">
    <name type="scientific">Micromonospora rhizosphaerae</name>
    <dbReference type="NCBI Taxonomy" id="568872"/>
    <lineage>
        <taxon>Bacteria</taxon>
        <taxon>Bacillati</taxon>
        <taxon>Actinomycetota</taxon>
        <taxon>Actinomycetes</taxon>
        <taxon>Micromonosporales</taxon>
        <taxon>Micromonosporaceae</taxon>
        <taxon>Micromonospora</taxon>
    </lineage>
</organism>
<proteinExistence type="predicted"/>